<dbReference type="Gene3D" id="3.40.50.150">
    <property type="entry name" value="Vaccinia Virus protein VP39"/>
    <property type="match status" value="2"/>
</dbReference>
<dbReference type="EC" id="2.1.1.173" evidence="7"/>
<dbReference type="SUPFAM" id="SSF53335">
    <property type="entry name" value="S-adenosyl-L-methionine-dependent methyltransferases"/>
    <property type="match status" value="2"/>
</dbReference>
<comment type="catalytic activity">
    <reaction evidence="7">
        <text>guanosine(2069) in 23S rRNA + S-adenosyl-L-methionine = N(2)-methylguanosine(2069) in 23S rRNA + S-adenosyl-L-homocysteine + H(+)</text>
        <dbReference type="Rhea" id="RHEA:43772"/>
        <dbReference type="Rhea" id="RHEA-COMP:10688"/>
        <dbReference type="Rhea" id="RHEA-COMP:10689"/>
        <dbReference type="ChEBI" id="CHEBI:15378"/>
        <dbReference type="ChEBI" id="CHEBI:57856"/>
        <dbReference type="ChEBI" id="CHEBI:59789"/>
        <dbReference type="ChEBI" id="CHEBI:74269"/>
        <dbReference type="ChEBI" id="CHEBI:74481"/>
        <dbReference type="EC" id="2.1.1.264"/>
    </reaction>
</comment>
<dbReference type="NCBIfam" id="NF008748">
    <property type="entry name" value="PRK11783.1"/>
    <property type="match status" value="1"/>
</dbReference>
<comment type="function">
    <text evidence="7">Specifically methylates the guanine in position 2445 (m2G2445) and the guanine in position 2069 (m7G2069) of 23S rRNA.</text>
</comment>
<dbReference type="GO" id="GO:0003723">
    <property type="term" value="F:RNA binding"/>
    <property type="evidence" value="ECO:0007669"/>
    <property type="project" value="UniProtKB-UniRule"/>
</dbReference>
<dbReference type="PANTHER" id="PTHR47313:SF1">
    <property type="entry name" value="RIBOSOMAL RNA LARGE SUBUNIT METHYLTRANSFERASE K_L"/>
    <property type="match status" value="1"/>
</dbReference>
<evidence type="ECO:0000256" key="3">
    <source>
        <dbReference type="ARBA" id="ARBA00022603"/>
    </source>
</evidence>
<evidence type="ECO:0000313" key="10">
    <source>
        <dbReference type="EMBL" id="QPR55782.1"/>
    </source>
</evidence>
<dbReference type="PROSITE" id="PS00092">
    <property type="entry name" value="N6_MTASE"/>
    <property type="match status" value="1"/>
</dbReference>
<comment type="catalytic activity">
    <reaction evidence="7">
        <text>guanosine(2445) in 23S rRNA + S-adenosyl-L-methionine = N(2)-methylguanosine(2445) in 23S rRNA + S-adenosyl-L-homocysteine + H(+)</text>
        <dbReference type="Rhea" id="RHEA:42740"/>
        <dbReference type="Rhea" id="RHEA-COMP:10215"/>
        <dbReference type="Rhea" id="RHEA-COMP:10216"/>
        <dbReference type="ChEBI" id="CHEBI:15378"/>
        <dbReference type="ChEBI" id="CHEBI:57856"/>
        <dbReference type="ChEBI" id="CHEBI:59789"/>
        <dbReference type="ChEBI" id="CHEBI:74269"/>
        <dbReference type="ChEBI" id="CHEBI:74481"/>
        <dbReference type="EC" id="2.1.1.173"/>
    </reaction>
</comment>
<name>A0A7T2PHI1_9GAMM</name>
<evidence type="ECO:0000256" key="4">
    <source>
        <dbReference type="ARBA" id="ARBA00022679"/>
    </source>
</evidence>
<keyword evidence="2 7" id="KW-0698">rRNA processing</keyword>
<keyword evidence="4 7" id="KW-0808">Transferase</keyword>
<reference evidence="10 11" key="1">
    <citation type="submission" date="2020-12" db="EMBL/GenBank/DDBJ databases">
        <title>FDA dAtabase for Regulatory Grade micrObial Sequences (FDA-ARGOS): Supporting development and validation of Infectious Disease Dx tests.</title>
        <authorList>
            <person name="Sproer C."/>
            <person name="Gronow S."/>
            <person name="Severitt S."/>
            <person name="Schroder I."/>
            <person name="Tallon L."/>
            <person name="Sadzewicz L."/>
            <person name="Zhao X."/>
            <person name="Boylan J."/>
            <person name="Ott S."/>
            <person name="Bowen H."/>
            <person name="Vavikolanu K."/>
            <person name="Mehta A."/>
            <person name="Aluvathingal J."/>
            <person name="Nadendla S."/>
            <person name="Lowell S."/>
            <person name="Myers T."/>
            <person name="Yan Y."/>
            <person name="Sichtig H."/>
        </authorList>
    </citation>
    <scope>NUCLEOTIDE SEQUENCE [LARGE SCALE GENOMIC DNA]</scope>
    <source>
        <strain evidence="10 11">FDAARGOS_933</strain>
    </source>
</reference>
<dbReference type="InterPro" id="IPR054170">
    <property type="entry name" value="RlmL_1st"/>
</dbReference>
<dbReference type="SMART" id="SM00981">
    <property type="entry name" value="THUMP"/>
    <property type="match status" value="1"/>
</dbReference>
<dbReference type="InterPro" id="IPR019614">
    <property type="entry name" value="SAM-dep_methyl-trfase"/>
</dbReference>
<dbReference type="Pfam" id="PF10672">
    <property type="entry name" value="Methyltrans_SAM"/>
    <property type="match status" value="1"/>
</dbReference>
<dbReference type="PROSITE" id="PS01261">
    <property type="entry name" value="UPF0020"/>
    <property type="match status" value="1"/>
</dbReference>
<dbReference type="InterPro" id="IPR000241">
    <property type="entry name" value="RlmKL-like_Mtase"/>
</dbReference>
<keyword evidence="5 7" id="KW-0949">S-adenosyl-L-methionine</keyword>
<evidence type="ECO:0000256" key="5">
    <source>
        <dbReference type="ARBA" id="ARBA00022691"/>
    </source>
</evidence>
<comment type="similarity">
    <text evidence="7">Belongs to the methyltransferase superfamily. RlmKL family.</text>
</comment>
<evidence type="ECO:0000256" key="7">
    <source>
        <dbReference type="HAMAP-Rule" id="MF_01858"/>
    </source>
</evidence>
<keyword evidence="6 8" id="KW-0694">RNA-binding</keyword>
<dbReference type="GO" id="GO:0052915">
    <property type="term" value="F:23S rRNA (guanine(2445)-N(2))-methyltransferase activity"/>
    <property type="evidence" value="ECO:0007669"/>
    <property type="project" value="UniProtKB-UniRule"/>
</dbReference>
<dbReference type="Gene3D" id="3.30.750.80">
    <property type="entry name" value="RNA methyltransferase domain (HRMD) like"/>
    <property type="match status" value="1"/>
</dbReference>
<dbReference type="InterPro" id="IPR002052">
    <property type="entry name" value="DNA_methylase_N6_adenine_CS"/>
</dbReference>
<dbReference type="AlphaFoldDB" id="A0A7T2PHI1"/>
<evidence type="ECO:0000256" key="6">
    <source>
        <dbReference type="ARBA" id="ARBA00022884"/>
    </source>
</evidence>
<evidence type="ECO:0000256" key="2">
    <source>
        <dbReference type="ARBA" id="ARBA00022552"/>
    </source>
</evidence>
<dbReference type="InterPro" id="IPR029063">
    <property type="entry name" value="SAM-dependent_MTases_sf"/>
</dbReference>
<dbReference type="GO" id="GO:0070043">
    <property type="term" value="F:rRNA (guanine-N7-)-methyltransferase activity"/>
    <property type="evidence" value="ECO:0007669"/>
    <property type="project" value="UniProtKB-UniRule"/>
</dbReference>
<dbReference type="HAMAP" id="MF_01858">
    <property type="entry name" value="23SrRNA_methyltr_KL"/>
    <property type="match status" value="1"/>
</dbReference>
<dbReference type="FunFam" id="3.40.50.150:FF:000039">
    <property type="entry name" value="Ribosomal RNA large subunit methyltransferase K/L"/>
    <property type="match status" value="1"/>
</dbReference>
<dbReference type="KEGG" id="aall:I6G90_04965"/>
<proteinExistence type="inferred from homology"/>
<dbReference type="InterPro" id="IPR053943">
    <property type="entry name" value="RlmKL-like_Mtase_CS"/>
</dbReference>
<evidence type="ECO:0000256" key="8">
    <source>
        <dbReference type="PROSITE-ProRule" id="PRU00529"/>
    </source>
</evidence>
<accession>A0A7T2PHI1</accession>
<dbReference type="CDD" id="cd02440">
    <property type="entry name" value="AdoMet_MTases"/>
    <property type="match status" value="1"/>
</dbReference>
<dbReference type="Pfam" id="PF22020">
    <property type="entry name" value="RlmL_1st"/>
    <property type="match status" value="1"/>
</dbReference>
<keyword evidence="1 7" id="KW-0963">Cytoplasm</keyword>
<dbReference type="RefSeq" id="WP_197930012.1">
    <property type="nucleotide sequence ID" value="NZ_CP065745.1"/>
</dbReference>
<dbReference type="Pfam" id="PF01170">
    <property type="entry name" value="UPF0020"/>
    <property type="match status" value="1"/>
</dbReference>
<dbReference type="PROSITE" id="PS51165">
    <property type="entry name" value="THUMP"/>
    <property type="match status" value="1"/>
</dbReference>
<dbReference type="EC" id="2.1.1.264" evidence="7"/>
<evidence type="ECO:0000313" key="11">
    <source>
        <dbReference type="Proteomes" id="UP000595101"/>
    </source>
</evidence>
<keyword evidence="3 7" id="KW-0489">Methyltransferase</keyword>
<comment type="subcellular location">
    <subcellularLocation>
        <location evidence="7">Cytoplasm</location>
    </subcellularLocation>
</comment>
<dbReference type="GO" id="GO:0005737">
    <property type="term" value="C:cytoplasm"/>
    <property type="evidence" value="ECO:0007669"/>
    <property type="project" value="UniProtKB-SubCell"/>
</dbReference>
<dbReference type="InterPro" id="IPR017244">
    <property type="entry name" value="23SrRNA_methyltr_KL"/>
</dbReference>
<dbReference type="Proteomes" id="UP000595101">
    <property type="component" value="Chromosome"/>
</dbReference>
<dbReference type="InterPro" id="IPR004114">
    <property type="entry name" value="THUMP_dom"/>
</dbReference>
<sequence>MRHYFYGFPVSVMKEFFATCPKGLENLLADELTTLGAEQVRETVAGVHFKGELAIGYKACLWSRFASRIVLVLSEFQMNDDLDLYLGAHTIPWEEHFSGTSTIAVDFTGTNPAIRNTQYGALKIKDAIVDRFTKRGHVRPDVDKKSPDIRIMAHLGKGKANITLDLSGPALHQRFYRQGTGEAPLKENLACAMIARSGWAGEPMMDPMCGSGTLLIEAAFIAADMAPALRRERFGFDRWLQHDSELWQSLMMEAQVRAKRGMQRCEVKLFGCDADQRVLLKARDNAKAAGVAHLITFKQADVTKLENPLPIPAPVEGEEGQGEARQVGMLISNPPYGERLGEFPALLEVHQALGDALRRSFQGWKVSILSASPELLSCLRLRADKQYRLFNGALECQLRNYQIALDSVASQKEVAQDFANRLRKNLKTLEKWANKEGIDCYRLYDADLPEYNAAIDRYQDYLVVQEYAAPKDIPAQKTRQRLLDMVQAAIKVTGMDGEKVILKVRERQEGKQQYQKLSEEQHRMEVQEYGARLWVNLYDYLDTGLFLDHRQTRRMLGQMAKGKRFLNLFAYTGSATVHAGLGGASETTTVDMSHTYLNWAQDNMRLNSLVGRQHKFVQADCLKWLSEADEQYDLIFIDPPTFSNSKRMDESFDVQRDHLLLMQHLKRLLAADGTLVFSNNKRHFKMDLAGLEAIGLKAQNITQKTRPKDFERNQHIHNCWIITHAPEQAEA</sequence>
<protein>
    <recommendedName>
        <fullName evidence="7">Ribosomal RNA large subunit methyltransferase K/L</fullName>
    </recommendedName>
    <domain>
        <recommendedName>
            <fullName evidence="7">23S rRNA m2G2445 methyltransferase</fullName>
            <ecNumber evidence="7">2.1.1.173</ecNumber>
        </recommendedName>
        <alternativeName>
            <fullName evidence="7">rRNA (guanine-N(2)-)-methyltransferase RlmL</fullName>
        </alternativeName>
    </domain>
    <domain>
        <recommendedName>
            <fullName evidence="7">23S rRNA m7G2069 methyltransferase</fullName>
            <ecNumber evidence="7">2.1.1.264</ecNumber>
        </recommendedName>
        <alternativeName>
            <fullName evidence="7">rRNA (guanine-N(7)-)-methyltransferase RlmK</fullName>
        </alternativeName>
    </domain>
</protein>
<dbReference type="GeneID" id="60784933"/>
<dbReference type="Gene3D" id="3.30.2130.30">
    <property type="match status" value="1"/>
</dbReference>
<dbReference type="EMBL" id="CP065745">
    <property type="protein sequence ID" value="QPR55782.1"/>
    <property type="molecule type" value="Genomic_DNA"/>
</dbReference>
<dbReference type="PANTHER" id="PTHR47313">
    <property type="entry name" value="RIBOSOMAL RNA LARGE SUBUNIT METHYLTRANSFERASE K/L"/>
    <property type="match status" value="1"/>
</dbReference>
<gene>
    <name evidence="10" type="primary">rlmKL</name>
    <name evidence="7" type="synonym">rlmL</name>
    <name evidence="10" type="ORF">I6G90_04965</name>
</gene>
<dbReference type="CDD" id="cd11715">
    <property type="entry name" value="THUMP_AdoMetMT"/>
    <property type="match status" value="1"/>
</dbReference>
<feature type="domain" description="THUMP" evidence="9">
    <location>
        <begin position="55"/>
        <end position="166"/>
    </location>
</feature>
<evidence type="ECO:0000256" key="1">
    <source>
        <dbReference type="ARBA" id="ARBA00022490"/>
    </source>
</evidence>
<evidence type="ECO:0000259" key="9">
    <source>
        <dbReference type="PROSITE" id="PS51165"/>
    </source>
</evidence>
<dbReference type="Pfam" id="PF02926">
    <property type="entry name" value="THUMP"/>
    <property type="match status" value="1"/>
</dbReference>
<dbReference type="FunFam" id="3.30.750.80:FF:000001">
    <property type="entry name" value="Ribosomal RNA large subunit methyltransferase K/L"/>
    <property type="match status" value="1"/>
</dbReference>
<organism evidence="10 11">
    <name type="scientific">Aeromonas allosaccharophila</name>
    <dbReference type="NCBI Taxonomy" id="656"/>
    <lineage>
        <taxon>Bacteria</taxon>
        <taxon>Pseudomonadati</taxon>
        <taxon>Pseudomonadota</taxon>
        <taxon>Gammaproteobacteria</taxon>
        <taxon>Aeromonadales</taxon>
        <taxon>Aeromonadaceae</taxon>
        <taxon>Aeromonas</taxon>
    </lineage>
</organism>
<dbReference type="PIRSF" id="PIRSF037618">
    <property type="entry name" value="RNA_Mtase_bacteria_prd"/>
    <property type="match status" value="1"/>
</dbReference>